<evidence type="ECO:0000313" key="8">
    <source>
        <dbReference type="Proteomes" id="UP000007266"/>
    </source>
</evidence>
<proteinExistence type="inferred from homology"/>
<dbReference type="InParanoid" id="D6WQP3"/>
<keyword evidence="4" id="KW-0378">Hydrolase</keyword>
<dbReference type="FunCoup" id="D6WQP3">
    <property type="interactions" value="81"/>
</dbReference>
<dbReference type="GO" id="GO:0016920">
    <property type="term" value="F:pyroglutamyl-peptidase activity"/>
    <property type="evidence" value="ECO:0007669"/>
    <property type="project" value="InterPro"/>
</dbReference>
<dbReference type="HOGENOM" id="CLU_837663_0_0_1"/>
<dbReference type="InterPro" id="IPR016125">
    <property type="entry name" value="Peptidase_C15-like"/>
</dbReference>
<dbReference type="Proteomes" id="UP000007266">
    <property type="component" value="Linkage group 7"/>
</dbReference>
<dbReference type="PRINTS" id="PR00706">
    <property type="entry name" value="PYROGLUPTASE"/>
</dbReference>
<sequence length="346" mass="39022">MTSGNIIVTGFGPFGDHAVNASWESVKLLPQEVDGYTIIKEEISVAYETVDKKIHLMWKEYNPALVIHVGVSALADKITLETCAHKEGYTRLDVFGQKPVKGTECSAQCAEKYLKAGINVNDICEHLNCNVSTKACVSENAGRYLCEYVFYTSLSIDKDKAMFIHVPPLGQPYSAEELASGILEVIRCALKQATKSIKQSNNMRNETNNEPILAAPSENPYFSPVTCLSQGLLNVYEPSLTQVEKALKELTDKESVLLDQIHSENLSLAETQHNDHLNEMFTKIELYQTKLTNIKKEMKNLHDKSLKLKKRALKIQQFKEKQEYIKQQKEAEIRLEQDLIAKHKST</sequence>
<name>D6WQP3_TRICA</name>
<gene>
    <name evidence="7" type="primary">AUGUSTUS-3.0.2_08878</name>
    <name evidence="7" type="ORF">TcasGA2_TC008878</name>
</gene>
<reference evidence="7 8" key="2">
    <citation type="journal article" date="2010" name="Nucleic Acids Res.">
        <title>BeetleBase in 2010: revisions to provide comprehensive genomic information for Tribolium castaneum.</title>
        <authorList>
            <person name="Kim H.S."/>
            <person name="Murphy T."/>
            <person name="Xia J."/>
            <person name="Caragea D."/>
            <person name="Park Y."/>
            <person name="Beeman R.W."/>
            <person name="Lorenzen M.D."/>
            <person name="Butcher S."/>
            <person name="Manak J.R."/>
            <person name="Brown S.J."/>
        </authorList>
    </citation>
    <scope>GENOME REANNOTATION</scope>
    <source>
        <strain evidence="7 8">Georgia GA2</strain>
    </source>
</reference>
<evidence type="ECO:0000256" key="1">
    <source>
        <dbReference type="ARBA" id="ARBA00006641"/>
    </source>
</evidence>
<dbReference type="eggNOG" id="KOG4755">
    <property type="taxonomic scope" value="Eukaryota"/>
</dbReference>
<dbReference type="SUPFAM" id="SSF53182">
    <property type="entry name" value="Pyrrolidone carboxyl peptidase (pyroglutamate aminopeptidase)"/>
    <property type="match status" value="1"/>
</dbReference>
<evidence type="ECO:0000256" key="4">
    <source>
        <dbReference type="ARBA" id="ARBA00022801"/>
    </source>
</evidence>
<dbReference type="GO" id="GO:0006508">
    <property type="term" value="P:proteolysis"/>
    <property type="evidence" value="ECO:0007669"/>
    <property type="project" value="UniProtKB-KW"/>
</dbReference>
<evidence type="ECO:0000313" key="7">
    <source>
        <dbReference type="EMBL" id="EFA06046.2"/>
    </source>
</evidence>
<keyword evidence="6" id="KW-0175">Coiled coil</keyword>
<dbReference type="InterPro" id="IPR000816">
    <property type="entry name" value="Peptidase_C15"/>
</dbReference>
<evidence type="ECO:0000256" key="6">
    <source>
        <dbReference type="SAM" id="Coils"/>
    </source>
</evidence>
<dbReference type="EMBL" id="KQ971354">
    <property type="protein sequence ID" value="EFA06046.2"/>
    <property type="molecule type" value="Genomic_DNA"/>
</dbReference>
<keyword evidence="2" id="KW-0963">Cytoplasm</keyword>
<evidence type="ECO:0000256" key="3">
    <source>
        <dbReference type="ARBA" id="ARBA00022670"/>
    </source>
</evidence>
<dbReference type="InterPro" id="IPR028119">
    <property type="entry name" value="Snapin/Pallidin/Snn1"/>
</dbReference>
<comment type="similarity">
    <text evidence="1">Belongs to the peptidase C15 family.</text>
</comment>
<organism evidence="7 8">
    <name type="scientific">Tribolium castaneum</name>
    <name type="common">Red flour beetle</name>
    <dbReference type="NCBI Taxonomy" id="7070"/>
    <lineage>
        <taxon>Eukaryota</taxon>
        <taxon>Metazoa</taxon>
        <taxon>Ecdysozoa</taxon>
        <taxon>Arthropoda</taxon>
        <taxon>Hexapoda</taxon>
        <taxon>Insecta</taxon>
        <taxon>Pterygota</taxon>
        <taxon>Neoptera</taxon>
        <taxon>Endopterygota</taxon>
        <taxon>Coleoptera</taxon>
        <taxon>Polyphaga</taxon>
        <taxon>Cucujiformia</taxon>
        <taxon>Tenebrionidae</taxon>
        <taxon>Tenebrionidae incertae sedis</taxon>
        <taxon>Tribolium</taxon>
    </lineage>
</organism>
<dbReference type="PANTHER" id="PTHR23402:SF1">
    <property type="entry name" value="PYROGLUTAMYL-PEPTIDASE I"/>
    <property type="match status" value="1"/>
</dbReference>
<dbReference type="GO" id="GO:0005829">
    <property type="term" value="C:cytosol"/>
    <property type="evidence" value="ECO:0007669"/>
    <property type="project" value="InterPro"/>
</dbReference>
<keyword evidence="5" id="KW-0788">Thiol protease</keyword>
<dbReference type="Pfam" id="PF14712">
    <property type="entry name" value="Snapin_Pallidin"/>
    <property type="match status" value="1"/>
</dbReference>
<feature type="coiled-coil region" evidence="6">
    <location>
        <begin position="284"/>
        <end position="311"/>
    </location>
</feature>
<dbReference type="InterPro" id="IPR036440">
    <property type="entry name" value="Peptidase_C15-like_sf"/>
</dbReference>
<dbReference type="Gene3D" id="3.40.630.20">
    <property type="entry name" value="Peptidase C15, pyroglutamyl peptidase I-like"/>
    <property type="match status" value="1"/>
</dbReference>
<evidence type="ECO:0000256" key="5">
    <source>
        <dbReference type="ARBA" id="ARBA00022807"/>
    </source>
</evidence>
<accession>D6WQP3</accession>
<dbReference type="PANTHER" id="PTHR23402">
    <property type="entry name" value="PROTEASE FAMILY C15 PYROGLUTAMYL-PEPTIDASE I-RELATED"/>
    <property type="match status" value="1"/>
</dbReference>
<dbReference type="AlphaFoldDB" id="D6WQP3"/>
<keyword evidence="3" id="KW-0645">Protease</keyword>
<evidence type="ECO:0000256" key="2">
    <source>
        <dbReference type="ARBA" id="ARBA00022490"/>
    </source>
</evidence>
<dbReference type="FunFam" id="3.40.630.20:FF:000008">
    <property type="entry name" value="Pyroglutamyl-peptidase 1"/>
    <property type="match status" value="1"/>
</dbReference>
<protein>
    <submittedName>
        <fullName evidence="7">Pyroglutamyl-peptidase 1-like Protein</fullName>
    </submittedName>
</protein>
<keyword evidence="8" id="KW-1185">Reference proteome</keyword>
<dbReference type="Pfam" id="PF01470">
    <property type="entry name" value="Peptidase_C15"/>
    <property type="match status" value="1"/>
</dbReference>
<reference evidence="7 8" key="1">
    <citation type="journal article" date="2008" name="Nature">
        <title>The genome of the model beetle and pest Tribolium castaneum.</title>
        <authorList>
            <consortium name="Tribolium Genome Sequencing Consortium"/>
            <person name="Richards S."/>
            <person name="Gibbs R.A."/>
            <person name="Weinstock G.M."/>
            <person name="Brown S.J."/>
            <person name="Denell R."/>
            <person name="Beeman R.W."/>
            <person name="Gibbs R."/>
            <person name="Beeman R.W."/>
            <person name="Brown S.J."/>
            <person name="Bucher G."/>
            <person name="Friedrich M."/>
            <person name="Grimmelikhuijzen C.J."/>
            <person name="Klingler M."/>
            <person name="Lorenzen M."/>
            <person name="Richards S."/>
            <person name="Roth S."/>
            <person name="Schroder R."/>
            <person name="Tautz D."/>
            <person name="Zdobnov E.M."/>
            <person name="Muzny D."/>
            <person name="Gibbs R.A."/>
            <person name="Weinstock G.M."/>
            <person name="Attaway T."/>
            <person name="Bell S."/>
            <person name="Buhay C.J."/>
            <person name="Chandrabose M.N."/>
            <person name="Chavez D."/>
            <person name="Clerk-Blankenburg K.P."/>
            <person name="Cree A."/>
            <person name="Dao M."/>
            <person name="Davis C."/>
            <person name="Chacko J."/>
            <person name="Dinh H."/>
            <person name="Dugan-Rocha S."/>
            <person name="Fowler G."/>
            <person name="Garner T.T."/>
            <person name="Garnes J."/>
            <person name="Gnirke A."/>
            <person name="Hawes A."/>
            <person name="Hernandez J."/>
            <person name="Hines S."/>
            <person name="Holder M."/>
            <person name="Hume J."/>
            <person name="Jhangiani S.N."/>
            <person name="Joshi V."/>
            <person name="Khan Z.M."/>
            <person name="Jackson L."/>
            <person name="Kovar C."/>
            <person name="Kowis A."/>
            <person name="Lee S."/>
            <person name="Lewis L.R."/>
            <person name="Margolis J."/>
            <person name="Morgan M."/>
            <person name="Nazareth L.V."/>
            <person name="Nguyen N."/>
            <person name="Okwuonu G."/>
            <person name="Parker D."/>
            <person name="Richards S."/>
            <person name="Ruiz S.J."/>
            <person name="Santibanez J."/>
            <person name="Savard J."/>
            <person name="Scherer S.E."/>
            <person name="Schneider B."/>
            <person name="Sodergren E."/>
            <person name="Tautz D."/>
            <person name="Vattahil S."/>
            <person name="Villasana D."/>
            <person name="White C.S."/>
            <person name="Wright R."/>
            <person name="Park Y."/>
            <person name="Beeman R.W."/>
            <person name="Lord J."/>
            <person name="Oppert B."/>
            <person name="Lorenzen M."/>
            <person name="Brown S."/>
            <person name="Wang L."/>
            <person name="Savard J."/>
            <person name="Tautz D."/>
            <person name="Richards S."/>
            <person name="Weinstock G."/>
            <person name="Gibbs R.A."/>
            <person name="Liu Y."/>
            <person name="Worley K."/>
            <person name="Weinstock G."/>
            <person name="Elsik C.G."/>
            <person name="Reese J.T."/>
            <person name="Elhaik E."/>
            <person name="Landan G."/>
            <person name="Graur D."/>
            <person name="Arensburger P."/>
            <person name="Atkinson P."/>
            <person name="Beeman R.W."/>
            <person name="Beidler J."/>
            <person name="Brown S.J."/>
            <person name="Demuth J.P."/>
            <person name="Drury D.W."/>
            <person name="Du Y.Z."/>
            <person name="Fujiwara H."/>
            <person name="Lorenzen M."/>
            <person name="Maselli V."/>
            <person name="Osanai M."/>
            <person name="Park Y."/>
            <person name="Robertson H.M."/>
            <person name="Tu Z."/>
            <person name="Wang J.J."/>
            <person name="Wang S."/>
            <person name="Richards S."/>
            <person name="Song H."/>
            <person name="Zhang L."/>
            <person name="Sodergren E."/>
            <person name="Werner D."/>
            <person name="Stanke M."/>
            <person name="Morgenstern B."/>
            <person name="Solovyev V."/>
            <person name="Kosarev P."/>
            <person name="Brown G."/>
            <person name="Chen H.C."/>
            <person name="Ermolaeva O."/>
            <person name="Hlavina W."/>
            <person name="Kapustin Y."/>
            <person name="Kiryutin B."/>
            <person name="Kitts P."/>
            <person name="Maglott D."/>
            <person name="Pruitt K."/>
            <person name="Sapojnikov V."/>
            <person name="Souvorov A."/>
            <person name="Mackey A.J."/>
            <person name="Waterhouse R.M."/>
            <person name="Wyder S."/>
            <person name="Zdobnov E.M."/>
            <person name="Zdobnov E.M."/>
            <person name="Wyder S."/>
            <person name="Kriventseva E.V."/>
            <person name="Kadowaki T."/>
            <person name="Bork P."/>
            <person name="Aranda M."/>
            <person name="Bao R."/>
            <person name="Beermann A."/>
            <person name="Berns N."/>
            <person name="Bolognesi R."/>
            <person name="Bonneton F."/>
            <person name="Bopp D."/>
            <person name="Brown S.J."/>
            <person name="Bucher G."/>
            <person name="Butts T."/>
            <person name="Chaumot A."/>
            <person name="Denell R.E."/>
            <person name="Ferrier D.E."/>
            <person name="Friedrich M."/>
            <person name="Gordon C.M."/>
            <person name="Jindra M."/>
            <person name="Klingler M."/>
            <person name="Lan Q."/>
            <person name="Lattorff H.M."/>
            <person name="Laudet V."/>
            <person name="von Levetsow C."/>
            <person name="Liu Z."/>
            <person name="Lutz R."/>
            <person name="Lynch J.A."/>
            <person name="da Fonseca R.N."/>
            <person name="Posnien N."/>
            <person name="Reuter R."/>
            <person name="Roth S."/>
            <person name="Savard J."/>
            <person name="Schinko J.B."/>
            <person name="Schmitt C."/>
            <person name="Schoppmeier M."/>
            <person name="Schroder R."/>
            <person name="Shippy T.D."/>
            <person name="Simonnet F."/>
            <person name="Marques-Souza H."/>
            <person name="Tautz D."/>
            <person name="Tomoyasu Y."/>
            <person name="Trauner J."/>
            <person name="Van der Zee M."/>
            <person name="Vervoort M."/>
            <person name="Wittkopp N."/>
            <person name="Wimmer E.A."/>
            <person name="Yang X."/>
            <person name="Jones A.K."/>
            <person name="Sattelle D.B."/>
            <person name="Ebert P.R."/>
            <person name="Nelson D."/>
            <person name="Scott J.G."/>
            <person name="Beeman R.W."/>
            <person name="Muthukrishnan S."/>
            <person name="Kramer K.J."/>
            <person name="Arakane Y."/>
            <person name="Beeman R.W."/>
            <person name="Zhu Q."/>
            <person name="Hogenkamp D."/>
            <person name="Dixit R."/>
            <person name="Oppert B."/>
            <person name="Jiang H."/>
            <person name="Zou Z."/>
            <person name="Marshall J."/>
            <person name="Elpidina E."/>
            <person name="Vinokurov K."/>
            <person name="Oppert C."/>
            <person name="Zou Z."/>
            <person name="Evans J."/>
            <person name="Lu Z."/>
            <person name="Zhao P."/>
            <person name="Sumathipala N."/>
            <person name="Altincicek B."/>
            <person name="Vilcinskas A."/>
            <person name="Williams M."/>
            <person name="Hultmark D."/>
            <person name="Hetru C."/>
            <person name="Jiang H."/>
            <person name="Grimmelikhuijzen C.J."/>
            <person name="Hauser F."/>
            <person name="Cazzamali G."/>
            <person name="Williamson M."/>
            <person name="Park Y."/>
            <person name="Li B."/>
            <person name="Tanaka Y."/>
            <person name="Predel R."/>
            <person name="Neupert S."/>
            <person name="Schachtner J."/>
            <person name="Verleyen P."/>
            <person name="Raible F."/>
            <person name="Bork P."/>
            <person name="Friedrich M."/>
            <person name="Walden K.K."/>
            <person name="Robertson H.M."/>
            <person name="Angeli S."/>
            <person name="Foret S."/>
            <person name="Bucher G."/>
            <person name="Schuetz S."/>
            <person name="Maleszka R."/>
            <person name="Wimmer E.A."/>
            <person name="Beeman R.W."/>
            <person name="Lorenzen M."/>
            <person name="Tomoyasu Y."/>
            <person name="Miller S.C."/>
            <person name="Grossmann D."/>
            <person name="Bucher G."/>
        </authorList>
    </citation>
    <scope>NUCLEOTIDE SEQUENCE [LARGE SCALE GENOMIC DNA]</scope>
    <source>
        <strain evidence="7 8">Georgia GA2</strain>
    </source>
</reference>
<dbReference type="CDD" id="cd00501">
    <property type="entry name" value="Peptidase_C15"/>
    <property type="match status" value="1"/>
</dbReference>